<accession>D8M953</accession>
<dbReference type="PANTHER" id="PTHR10055">
    <property type="entry name" value="TRYPTOPHANYL-TRNA SYNTHETASE"/>
    <property type="match status" value="1"/>
</dbReference>
<evidence type="ECO:0000256" key="13">
    <source>
        <dbReference type="SAM" id="MobiDB-lite"/>
    </source>
</evidence>
<name>D8M953_BLAHO</name>
<dbReference type="AlphaFoldDB" id="D8M953"/>
<dbReference type="GO" id="GO:0004830">
    <property type="term" value="F:tryptophan-tRNA ligase activity"/>
    <property type="evidence" value="ECO:0007669"/>
    <property type="project" value="UniProtKB-EC"/>
</dbReference>
<evidence type="ECO:0000256" key="7">
    <source>
        <dbReference type="ARBA" id="ARBA00022741"/>
    </source>
</evidence>
<dbReference type="InterPro" id="IPR002306">
    <property type="entry name" value="Trp-tRNA-ligase"/>
</dbReference>
<dbReference type="CDD" id="cd00806">
    <property type="entry name" value="TrpRS_core"/>
    <property type="match status" value="1"/>
</dbReference>
<evidence type="ECO:0000256" key="4">
    <source>
        <dbReference type="ARBA" id="ARBA00013782"/>
    </source>
</evidence>
<dbReference type="FunFam" id="3.40.50.620:FF:000033">
    <property type="entry name" value="tryptophan--tRNA ligase, cytoplasmic"/>
    <property type="match status" value="1"/>
</dbReference>
<dbReference type="GO" id="GO:0005737">
    <property type="term" value="C:cytoplasm"/>
    <property type="evidence" value="ECO:0007669"/>
    <property type="project" value="UniProtKB-SubCell"/>
</dbReference>
<keyword evidence="15" id="KW-1185">Reference proteome</keyword>
<dbReference type="OMA" id="SIYHRFM"/>
<dbReference type="FunFam" id="1.10.240.10:FF:000003">
    <property type="entry name" value="Tryptophan--tRNA ligase, cytoplasmic"/>
    <property type="match status" value="1"/>
</dbReference>
<dbReference type="RefSeq" id="XP_012898640.1">
    <property type="nucleotide sequence ID" value="XM_013043186.1"/>
</dbReference>
<keyword evidence="5" id="KW-0963">Cytoplasm</keyword>
<keyword evidence="7 12" id="KW-0547">Nucleotide-binding</keyword>
<dbReference type="EMBL" id="FN668688">
    <property type="protein sequence ID" value="CBK24592.2"/>
    <property type="molecule type" value="Genomic_DNA"/>
</dbReference>
<organism evidence="14">
    <name type="scientific">Blastocystis hominis</name>
    <dbReference type="NCBI Taxonomy" id="12968"/>
    <lineage>
        <taxon>Eukaryota</taxon>
        <taxon>Sar</taxon>
        <taxon>Stramenopiles</taxon>
        <taxon>Bigyra</taxon>
        <taxon>Opalozoa</taxon>
        <taxon>Opalinata</taxon>
        <taxon>Blastocystidae</taxon>
        <taxon>Blastocystis</taxon>
    </lineage>
</organism>
<dbReference type="FunCoup" id="D8M953">
    <property type="interactions" value="536"/>
</dbReference>
<gene>
    <name evidence="14" type="ORF">GSBLH_T00004307001</name>
</gene>
<evidence type="ECO:0000313" key="14">
    <source>
        <dbReference type="EMBL" id="CBK24592.2"/>
    </source>
</evidence>
<dbReference type="OrthoDB" id="10261385at2759"/>
<keyword evidence="6 12" id="KW-0436">Ligase</keyword>
<reference evidence="14" key="1">
    <citation type="submission" date="2010-02" db="EMBL/GenBank/DDBJ databases">
        <title>Sequencing and annotation of the Blastocystis hominis genome.</title>
        <authorList>
            <person name="Wincker P."/>
        </authorList>
    </citation>
    <scope>NUCLEOTIDE SEQUENCE</scope>
    <source>
        <strain evidence="14">Singapore isolate B</strain>
    </source>
</reference>
<dbReference type="SUPFAM" id="SSF52374">
    <property type="entry name" value="Nucleotidylyl transferase"/>
    <property type="match status" value="1"/>
</dbReference>
<sequence length="455" mass="51929">MESDLKQRVMDYIQTNSVKLVAKAPAAPKQANQPKQTNKEKVAKKEVEKTESMKEPVANDVAASAESTPKEKKEQDVNPWSVEAGDDGVDYAKLIRTFGSSPISQELIDRFEKVTGKPVHRWLRRGLFFSHRDLNLILDAYEKGEKFYLYTGRGPSSGSLHLGHLIPFFFTKWLQDVFHCPLVIQLTDDEKFLWKKLTLDECRQMCIDNAKDIIACGFDPKLTFIFNDMRYIGEMYPNIVRIQKCVTVNTARAIFGFSDDSNIGQQAFPAIQAAPSFSSSFPRVLCSSKLRCLIPCAIDQDPYFRMTRDVAVRLKEFKPALIHSKFIPSLTGLGTKMSASTQNTCIYVTDTANQIKNKINKYAVSGGRETEEEQRRLGADLAKDIPYQYLEYFLEDEEELMRIKAEYASGKMLTGEVKKILIKELQTLIGEFQERRKNVTQEVVDQFFAIRPLEF</sequence>
<keyword evidence="10 12" id="KW-0030">Aminoacyl-tRNA synthetase</keyword>
<evidence type="ECO:0000256" key="2">
    <source>
        <dbReference type="ARBA" id="ARBA00005594"/>
    </source>
</evidence>
<dbReference type="InterPro" id="IPR002305">
    <property type="entry name" value="aa-tRNA-synth_Ic"/>
</dbReference>
<dbReference type="GO" id="GO:0005524">
    <property type="term" value="F:ATP binding"/>
    <property type="evidence" value="ECO:0007669"/>
    <property type="project" value="UniProtKB-KW"/>
</dbReference>
<comment type="subcellular location">
    <subcellularLocation>
        <location evidence="1">Cytoplasm</location>
    </subcellularLocation>
</comment>
<evidence type="ECO:0000256" key="8">
    <source>
        <dbReference type="ARBA" id="ARBA00022840"/>
    </source>
</evidence>
<evidence type="ECO:0000256" key="3">
    <source>
        <dbReference type="ARBA" id="ARBA00013161"/>
    </source>
</evidence>
<evidence type="ECO:0000313" key="15">
    <source>
        <dbReference type="Proteomes" id="UP000008312"/>
    </source>
</evidence>
<keyword evidence="8 12" id="KW-0067">ATP-binding</keyword>
<dbReference type="EC" id="6.1.1.2" evidence="3"/>
<dbReference type="GeneID" id="24921343"/>
<evidence type="ECO:0000256" key="12">
    <source>
        <dbReference type="RuleBase" id="RU363036"/>
    </source>
</evidence>
<protein>
    <recommendedName>
        <fullName evidence="4">Tryptophan--tRNA ligase, cytoplasmic</fullName>
        <ecNumber evidence="3">6.1.1.2</ecNumber>
    </recommendedName>
    <alternativeName>
        <fullName evidence="11">Tryptophanyl-tRNA synthetase</fullName>
    </alternativeName>
</protein>
<evidence type="ECO:0000256" key="6">
    <source>
        <dbReference type="ARBA" id="ARBA00022598"/>
    </source>
</evidence>
<evidence type="ECO:0000256" key="5">
    <source>
        <dbReference type="ARBA" id="ARBA00022490"/>
    </source>
</evidence>
<feature type="compositionally biased region" description="Basic and acidic residues" evidence="13">
    <location>
        <begin position="37"/>
        <end position="54"/>
    </location>
</feature>
<dbReference type="Gene3D" id="3.40.50.620">
    <property type="entry name" value="HUPs"/>
    <property type="match status" value="1"/>
</dbReference>
<evidence type="ECO:0000256" key="10">
    <source>
        <dbReference type="ARBA" id="ARBA00023146"/>
    </source>
</evidence>
<evidence type="ECO:0000256" key="9">
    <source>
        <dbReference type="ARBA" id="ARBA00022917"/>
    </source>
</evidence>
<dbReference type="Proteomes" id="UP000008312">
    <property type="component" value="Unassembled WGS sequence"/>
</dbReference>
<dbReference type="PRINTS" id="PR01039">
    <property type="entry name" value="TRNASYNTHTRP"/>
</dbReference>
<comment type="similarity">
    <text evidence="2 12">Belongs to the class-I aminoacyl-tRNA synthetase family.</text>
</comment>
<dbReference type="PROSITE" id="PS00178">
    <property type="entry name" value="AA_TRNA_LIGASE_I"/>
    <property type="match status" value="1"/>
</dbReference>
<evidence type="ECO:0000256" key="11">
    <source>
        <dbReference type="ARBA" id="ARBA00030268"/>
    </source>
</evidence>
<dbReference type="InParanoid" id="D8M953"/>
<dbReference type="InterPro" id="IPR014729">
    <property type="entry name" value="Rossmann-like_a/b/a_fold"/>
</dbReference>
<keyword evidence="9 12" id="KW-0648">Protein biosynthesis</keyword>
<feature type="compositionally biased region" description="Low complexity" evidence="13">
    <location>
        <begin position="22"/>
        <end position="36"/>
    </location>
</feature>
<dbReference type="NCBIfam" id="TIGR00233">
    <property type="entry name" value="trpS"/>
    <property type="match status" value="1"/>
</dbReference>
<dbReference type="Gene3D" id="1.10.240.10">
    <property type="entry name" value="Tyrosyl-Transfer RNA Synthetase"/>
    <property type="match status" value="1"/>
</dbReference>
<evidence type="ECO:0000256" key="1">
    <source>
        <dbReference type="ARBA" id="ARBA00004496"/>
    </source>
</evidence>
<dbReference type="InterPro" id="IPR001412">
    <property type="entry name" value="aa-tRNA-synth_I_CS"/>
</dbReference>
<feature type="region of interest" description="Disordered" evidence="13">
    <location>
        <begin position="22"/>
        <end position="81"/>
    </location>
</feature>
<dbReference type="PANTHER" id="PTHR10055:SF1">
    <property type="entry name" value="TRYPTOPHAN--TRNA LIGASE, CYTOPLASMIC"/>
    <property type="match status" value="1"/>
</dbReference>
<proteinExistence type="inferred from homology"/>
<dbReference type="GO" id="GO:0006436">
    <property type="term" value="P:tryptophanyl-tRNA aminoacylation"/>
    <property type="evidence" value="ECO:0007669"/>
    <property type="project" value="InterPro"/>
</dbReference>
<dbReference type="Pfam" id="PF00579">
    <property type="entry name" value="tRNA-synt_1b"/>
    <property type="match status" value="1"/>
</dbReference>